<keyword evidence="11" id="KW-1185">Reference proteome</keyword>
<evidence type="ECO:0000256" key="1">
    <source>
        <dbReference type="ARBA" id="ARBA00022670"/>
    </source>
</evidence>
<reference evidence="10" key="1">
    <citation type="submission" date="2021-03" db="EMBL/GenBank/DDBJ databases">
        <authorList>
            <person name="Tagirdzhanova G."/>
        </authorList>
    </citation>
    <scope>NUCLEOTIDE SEQUENCE</scope>
</reference>
<evidence type="ECO:0000256" key="6">
    <source>
        <dbReference type="RuleBase" id="RU003983"/>
    </source>
</evidence>
<dbReference type="GO" id="GO:0046872">
    <property type="term" value="F:metal ion binding"/>
    <property type="evidence" value="ECO:0007669"/>
    <property type="project" value="UniProtKB-KW"/>
</dbReference>
<dbReference type="InterPro" id="IPR001915">
    <property type="entry name" value="Peptidase_M48"/>
</dbReference>
<dbReference type="AlphaFoldDB" id="A0A8H3EFQ0"/>
<feature type="region of interest" description="Disordered" evidence="7">
    <location>
        <begin position="37"/>
        <end position="74"/>
    </location>
</feature>
<keyword evidence="8" id="KW-0472">Membrane</keyword>
<dbReference type="GO" id="GO:0004222">
    <property type="term" value="F:metalloendopeptidase activity"/>
    <property type="evidence" value="ECO:0007669"/>
    <property type="project" value="InterPro"/>
</dbReference>
<evidence type="ECO:0000259" key="9">
    <source>
        <dbReference type="Pfam" id="PF01435"/>
    </source>
</evidence>
<evidence type="ECO:0000256" key="8">
    <source>
        <dbReference type="SAM" id="Phobius"/>
    </source>
</evidence>
<feature type="region of interest" description="Disordered" evidence="7">
    <location>
        <begin position="336"/>
        <end position="355"/>
    </location>
</feature>
<feature type="transmembrane region" description="Helical" evidence="8">
    <location>
        <begin position="210"/>
        <end position="227"/>
    </location>
</feature>
<evidence type="ECO:0000256" key="5">
    <source>
        <dbReference type="ARBA" id="ARBA00023049"/>
    </source>
</evidence>
<comment type="caution">
    <text evidence="10">The sequence shown here is derived from an EMBL/GenBank/DDBJ whole genome shotgun (WGS) entry which is preliminary data.</text>
</comment>
<feature type="transmembrane region" description="Helical" evidence="8">
    <location>
        <begin position="274"/>
        <end position="296"/>
    </location>
</feature>
<gene>
    <name evidence="10" type="ORF">IMSHALPRED_004010</name>
</gene>
<comment type="similarity">
    <text evidence="6">Belongs to the peptidase M48 family.</text>
</comment>
<comment type="cofactor">
    <cofactor evidence="6">
        <name>Zn(2+)</name>
        <dbReference type="ChEBI" id="CHEBI:29105"/>
    </cofactor>
    <text evidence="6">Binds 1 zinc ion per subunit.</text>
</comment>
<dbReference type="PANTHER" id="PTHR22726">
    <property type="entry name" value="METALLOENDOPEPTIDASE OMA1"/>
    <property type="match status" value="1"/>
</dbReference>
<keyword evidence="1 6" id="KW-0645">Protease</keyword>
<evidence type="ECO:0000256" key="4">
    <source>
        <dbReference type="ARBA" id="ARBA00022833"/>
    </source>
</evidence>
<name>A0A8H3EFQ0_9LECA</name>
<proteinExistence type="inferred from homology"/>
<dbReference type="Gene3D" id="3.30.2010.10">
    <property type="entry name" value="Metalloproteases ('zincins'), catalytic domain"/>
    <property type="match status" value="1"/>
</dbReference>
<keyword evidence="5 6" id="KW-0482">Metalloprotease</keyword>
<evidence type="ECO:0000313" key="11">
    <source>
        <dbReference type="Proteomes" id="UP000664534"/>
    </source>
</evidence>
<dbReference type="CDD" id="cd07331">
    <property type="entry name" value="M48C_Oma1_like"/>
    <property type="match status" value="1"/>
</dbReference>
<organism evidence="10 11">
    <name type="scientific">Imshaugia aleurites</name>
    <dbReference type="NCBI Taxonomy" id="172621"/>
    <lineage>
        <taxon>Eukaryota</taxon>
        <taxon>Fungi</taxon>
        <taxon>Dikarya</taxon>
        <taxon>Ascomycota</taxon>
        <taxon>Pezizomycotina</taxon>
        <taxon>Lecanoromycetes</taxon>
        <taxon>OSLEUM clade</taxon>
        <taxon>Lecanoromycetidae</taxon>
        <taxon>Lecanorales</taxon>
        <taxon>Lecanorineae</taxon>
        <taxon>Parmeliaceae</taxon>
        <taxon>Imshaugia</taxon>
    </lineage>
</organism>
<protein>
    <recommendedName>
        <fullName evidence="9">Peptidase M48 domain-containing protein</fullName>
    </recommendedName>
</protein>
<keyword evidence="3 6" id="KW-0378">Hydrolase</keyword>
<dbReference type="Pfam" id="PF01435">
    <property type="entry name" value="Peptidase_M48"/>
    <property type="match status" value="1"/>
</dbReference>
<sequence>MELRNVKQVLNVRHCWHIPRRLPLQKVRFFTSVPRLQAPSPGAKPRPWSKGSSSRAVPKIRQAPAKSEQSNTQHDSNWRKVLVETFARWRSEWRARYAERLSQRLAVRGLVVFISGMTLAYFLVLEPVPITGRRRVCWVPQFMLAKMEEMESQVMETVRENAEKVLIRSDYPGLRKIEAVLKRLVEASGLDDIAWEVRVLDEPNVDNARVFRFGLVLITTGFFYHAISNDDELAALLGHEVAHVLARHILEANFVDLAHETFTKPFSWFALLGYIWFEAIVFAAPMMASLFASLALSRVREREADYIGLLLMADAGFNPSGALSLWTKVNRWEEQQRRAKKGRQQQQFTSTHPHSASRIKQMEKWIPEIQDILGGISSPEDQALTQPAGVLATKRRWQEFVRNRDGLRRLRTTNAQTNEN</sequence>
<evidence type="ECO:0000313" key="10">
    <source>
        <dbReference type="EMBL" id="CAF9905896.1"/>
    </source>
</evidence>
<dbReference type="OrthoDB" id="7464992at2759"/>
<evidence type="ECO:0000256" key="7">
    <source>
        <dbReference type="SAM" id="MobiDB-lite"/>
    </source>
</evidence>
<accession>A0A8H3EFQ0</accession>
<feature type="transmembrane region" description="Helical" evidence="8">
    <location>
        <begin position="105"/>
        <end position="125"/>
    </location>
</feature>
<dbReference type="GO" id="GO:0051603">
    <property type="term" value="P:proteolysis involved in protein catabolic process"/>
    <property type="evidence" value="ECO:0007669"/>
    <property type="project" value="TreeGrafter"/>
</dbReference>
<keyword evidence="8" id="KW-1133">Transmembrane helix</keyword>
<dbReference type="PANTHER" id="PTHR22726:SF1">
    <property type="entry name" value="METALLOENDOPEPTIDASE OMA1, MITOCHONDRIAL"/>
    <property type="match status" value="1"/>
</dbReference>
<dbReference type="EMBL" id="CAJPDT010000002">
    <property type="protein sequence ID" value="CAF9905896.1"/>
    <property type="molecule type" value="Genomic_DNA"/>
</dbReference>
<feature type="domain" description="Peptidase M48" evidence="9">
    <location>
        <begin position="176"/>
        <end position="365"/>
    </location>
</feature>
<dbReference type="GO" id="GO:0016020">
    <property type="term" value="C:membrane"/>
    <property type="evidence" value="ECO:0007669"/>
    <property type="project" value="TreeGrafter"/>
</dbReference>
<dbReference type="InterPro" id="IPR051156">
    <property type="entry name" value="Mito/Outer_Membr_Metalloprot"/>
</dbReference>
<evidence type="ECO:0000256" key="2">
    <source>
        <dbReference type="ARBA" id="ARBA00022723"/>
    </source>
</evidence>
<evidence type="ECO:0000256" key="3">
    <source>
        <dbReference type="ARBA" id="ARBA00022801"/>
    </source>
</evidence>
<keyword evidence="2" id="KW-0479">Metal-binding</keyword>
<dbReference type="Proteomes" id="UP000664534">
    <property type="component" value="Unassembled WGS sequence"/>
</dbReference>
<keyword evidence="4 6" id="KW-0862">Zinc</keyword>
<keyword evidence="8" id="KW-0812">Transmembrane</keyword>